<feature type="transmembrane region" description="Helical" evidence="1">
    <location>
        <begin position="76"/>
        <end position="98"/>
    </location>
</feature>
<dbReference type="AlphaFoldDB" id="A0A0G2FWH6"/>
<protein>
    <submittedName>
        <fullName evidence="2">Uncharacterized protein</fullName>
    </submittedName>
</protein>
<evidence type="ECO:0000256" key="1">
    <source>
        <dbReference type="SAM" id="Phobius"/>
    </source>
</evidence>
<dbReference type="PANTHER" id="PTHR35394">
    <property type="entry name" value="DUF3176 DOMAIN-CONTAINING PROTEIN"/>
    <property type="match status" value="1"/>
</dbReference>
<sequence>MSIVNSTGRTMQIDCGKTYWISKFYADGGTTAASVIRRFEAFTDRLSNKMRMGLLNNPEAVYGQVLQANVCSRIQYSWLTFPAVLAAVTTGLLAWTIFQSSRCRGREMVWKTSVLPFLFYGDRFVVQNGEDMSASSAESSRGDRAKEPLLDLDRMEAEAKQQVVRFDVFN</sequence>
<evidence type="ECO:0000313" key="2">
    <source>
        <dbReference type="EMBL" id="KKY38547.1"/>
    </source>
</evidence>
<keyword evidence="1" id="KW-1133">Transmembrane helix</keyword>
<dbReference type="OrthoDB" id="5242705at2759"/>
<keyword evidence="3" id="KW-1185">Reference proteome</keyword>
<dbReference type="Proteomes" id="UP000034680">
    <property type="component" value="Unassembled WGS sequence"/>
</dbReference>
<dbReference type="PANTHER" id="PTHR35394:SF5">
    <property type="entry name" value="DUF3176 DOMAIN-CONTAINING PROTEIN"/>
    <property type="match status" value="1"/>
</dbReference>
<keyword evidence="1" id="KW-0472">Membrane</keyword>
<reference evidence="2 3" key="1">
    <citation type="submission" date="2015-05" db="EMBL/GenBank/DDBJ databases">
        <title>Distinctive expansion of gene families associated with plant cell wall degradation and secondary metabolism in the genomes of grapevine trunk pathogens.</title>
        <authorList>
            <person name="Lawrence D.P."/>
            <person name="Travadon R."/>
            <person name="Rolshausen P.E."/>
            <person name="Baumgartner K."/>
        </authorList>
    </citation>
    <scope>NUCLEOTIDE SEQUENCE [LARGE SCALE GENOMIC DNA]</scope>
    <source>
        <strain evidence="2">DA912</strain>
    </source>
</reference>
<name>A0A0G2FWH6_9PEZI</name>
<keyword evidence="1" id="KW-0812">Transmembrane</keyword>
<dbReference type="STRING" id="1214573.A0A0G2FWH6"/>
<accession>A0A0G2FWH6</accession>
<comment type="caution">
    <text evidence="2">The sequence shown here is derived from an EMBL/GenBank/DDBJ whole genome shotgun (WGS) entry which is preliminary data.</text>
</comment>
<dbReference type="EMBL" id="LCUC01000056">
    <property type="protein sequence ID" value="KKY38547.1"/>
    <property type="molecule type" value="Genomic_DNA"/>
</dbReference>
<reference evidence="2 3" key="2">
    <citation type="submission" date="2015-05" db="EMBL/GenBank/DDBJ databases">
        <authorList>
            <person name="Morales-Cruz A."/>
            <person name="Amrine K.C."/>
            <person name="Cantu D."/>
        </authorList>
    </citation>
    <scope>NUCLEOTIDE SEQUENCE [LARGE SCALE GENOMIC DNA]</scope>
    <source>
        <strain evidence="2">DA912</strain>
    </source>
</reference>
<proteinExistence type="predicted"/>
<gene>
    <name evidence="2" type="ORF">UCDDA912_g01384</name>
</gene>
<organism evidence="2 3">
    <name type="scientific">Diaporthe ampelina</name>
    <dbReference type="NCBI Taxonomy" id="1214573"/>
    <lineage>
        <taxon>Eukaryota</taxon>
        <taxon>Fungi</taxon>
        <taxon>Dikarya</taxon>
        <taxon>Ascomycota</taxon>
        <taxon>Pezizomycotina</taxon>
        <taxon>Sordariomycetes</taxon>
        <taxon>Sordariomycetidae</taxon>
        <taxon>Diaporthales</taxon>
        <taxon>Diaporthaceae</taxon>
        <taxon>Diaporthe</taxon>
    </lineage>
</organism>
<evidence type="ECO:0000313" key="3">
    <source>
        <dbReference type="Proteomes" id="UP000034680"/>
    </source>
</evidence>